<feature type="transmembrane region" description="Helical" evidence="6">
    <location>
        <begin position="48"/>
        <end position="66"/>
    </location>
</feature>
<feature type="domain" description="G-protein coupled receptors family 2 profile 2" evidence="7">
    <location>
        <begin position="10"/>
        <end position="196"/>
    </location>
</feature>
<comment type="caution">
    <text evidence="9">The sequence shown here is derived from an EMBL/GenBank/DDBJ whole genome shotgun (WGS) entry which is preliminary data.</text>
</comment>
<feature type="compositionally biased region" description="Polar residues" evidence="5">
    <location>
        <begin position="229"/>
        <end position="241"/>
    </location>
</feature>
<keyword evidence="4 6" id="KW-0472">Membrane</keyword>
<dbReference type="PANTHER" id="PTHR23112:SF22">
    <property type="entry name" value="G-PROTEIN COUPLED RECEPTOR"/>
    <property type="match status" value="1"/>
</dbReference>
<dbReference type="SUPFAM" id="SSF81321">
    <property type="entry name" value="Family A G protein-coupled receptor-like"/>
    <property type="match status" value="1"/>
</dbReference>
<evidence type="ECO:0000256" key="2">
    <source>
        <dbReference type="ARBA" id="ARBA00022692"/>
    </source>
</evidence>
<dbReference type="GO" id="GO:0007166">
    <property type="term" value="P:cell surface receptor signaling pathway"/>
    <property type="evidence" value="ECO:0007669"/>
    <property type="project" value="InterPro"/>
</dbReference>
<reference evidence="9 10" key="1">
    <citation type="journal article" date="2016" name="Genome Announc.">
        <title>Draft Whole-Genome Sequence of Trichoderma gamsii T6085, a Promising Biocontrol Agent of Fusarium Head Blight on Wheat.</title>
        <authorList>
            <person name="Baroncelli R."/>
            <person name="Zapparata A."/>
            <person name="Piaggeschi G."/>
            <person name="Sarrocco S."/>
            <person name="Vannacci G."/>
        </authorList>
    </citation>
    <scope>NUCLEOTIDE SEQUENCE [LARGE SCALE GENOMIC DNA]</scope>
    <source>
        <strain evidence="9 10">T6085</strain>
    </source>
</reference>
<evidence type="ECO:0000313" key="11">
    <source>
        <dbReference type="Proteomes" id="UP000236546"/>
    </source>
</evidence>
<feature type="transmembrane region" description="Helical" evidence="6">
    <location>
        <begin position="361"/>
        <end position="379"/>
    </location>
</feature>
<evidence type="ECO:0000313" key="10">
    <source>
        <dbReference type="Proteomes" id="UP000054821"/>
    </source>
</evidence>
<evidence type="ECO:0000256" key="3">
    <source>
        <dbReference type="ARBA" id="ARBA00022989"/>
    </source>
</evidence>
<dbReference type="Pfam" id="PF05462">
    <property type="entry name" value="Dicty_CAR"/>
    <property type="match status" value="1"/>
</dbReference>
<dbReference type="RefSeq" id="XP_018661121.1">
    <property type="nucleotide sequence ID" value="XM_018805698.1"/>
</dbReference>
<dbReference type="PANTHER" id="PTHR23112">
    <property type="entry name" value="G PROTEIN-COUPLED RECEPTOR 157-RELATED"/>
    <property type="match status" value="1"/>
</dbReference>
<keyword evidence="2 6" id="KW-0812">Transmembrane</keyword>
<dbReference type="Proteomes" id="UP000236546">
    <property type="component" value="Unassembled WGS sequence"/>
</dbReference>
<dbReference type="EMBL" id="MTYH01000073">
    <property type="protein sequence ID" value="PNP40137.1"/>
    <property type="molecule type" value="Genomic_DNA"/>
</dbReference>
<keyword evidence="10" id="KW-1185">Reference proteome</keyword>
<dbReference type="EMBL" id="JPDN02000031">
    <property type="protein sequence ID" value="PON23192.1"/>
    <property type="molecule type" value="Genomic_DNA"/>
</dbReference>
<evidence type="ECO:0000256" key="5">
    <source>
        <dbReference type="SAM" id="MobiDB-lite"/>
    </source>
</evidence>
<evidence type="ECO:0000313" key="8">
    <source>
        <dbReference type="EMBL" id="PNP40137.1"/>
    </source>
</evidence>
<gene>
    <name evidence="9" type="ORF">TGAM01_v207965</name>
    <name evidence="8" type="ORF">TGAMA5MH_08059</name>
</gene>
<dbReference type="OrthoDB" id="18453at2759"/>
<protein>
    <recommendedName>
        <fullName evidence="7">G-protein coupled receptors family 2 profile 2 domain-containing protein</fullName>
    </recommendedName>
</protein>
<dbReference type="GO" id="GO:0004930">
    <property type="term" value="F:G protein-coupled receptor activity"/>
    <property type="evidence" value="ECO:0007669"/>
    <property type="project" value="TreeGrafter"/>
</dbReference>
<dbReference type="CDD" id="cd13952">
    <property type="entry name" value="7tm_classB"/>
    <property type="match status" value="1"/>
</dbReference>
<dbReference type="AlphaFoldDB" id="A0A0W7VNT2"/>
<accession>A0A0W7VNT2</accession>
<dbReference type="GO" id="GO:0005886">
    <property type="term" value="C:plasma membrane"/>
    <property type="evidence" value="ECO:0007669"/>
    <property type="project" value="TreeGrafter"/>
</dbReference>
<feature type="compositionally biased region" description="Polar residues" evidence="5">
    <location>
        <begin position="443"/>
        <end position="455"/>
    </location>
</feature>
<evidence type="ECO:0000256" key="1">
    <source>
        <dbReference type="ARBA" id="ARBA00004141"/>
    </source>
</evidence>
<feature type="transmembrane region" description="Helical" evidence="6">
    <location>
        <begin position="16"/>
        <end position="36"/>
    </location>
</feature>
<feature type="transmembrane region" description="Helical" evidence="6">
    <location>
        <begin position="165"/>
        <end position="187"/>
    </location>
</feature>
<evidence type="ECO:0000259" key="7">
    <source>
        <dbReference type="PROSITE" id="PS50261"/>
    </source>
</evidence>
<organism evidence="9 10">
    <name type="scientific">Trichoderma gamsii</name>
    <dbReference type="NCBI Taxonomy" id="398673"/>
    <lineage>
        <taxon>Eukaryota</taxon>
        <taxon>Fungi</taxon>
        <taxon>Dikarya</taxon>
        <taxon>Ascomycota</taxon>
        <taxon>Pezizomycotina</taxon>
        <taxon>Sordariomycetes</taxon>
        <taxon>Hypocreomycetidae</taxon>
        <taxon>Hypocreales</taxon>
        <taxon>Hypocreaceae</taxon>
        <taxon>Trichoderma</taxon>
    </lineage>
</organism>
<comment type="subcellular location">
    <subcellularLocation>
        <location evidence="1">Membrane</location>
        <topology evidence="1">Multi-pass membrane protein</topology>
    </subcellularLocation>
</comment>
<reference evidence="9" key="3">
    <citation type="submission" date="2017-08" db="EMBL/GenBank/DDBJ databases">
        <title>Trichoderma gamsii strain T6085, whole genome shotgun sequencing project.</title>
        <authorList>
            <person name="Baroncelli R."/>
        </authorList>
    </citation>
    <scope>NUCLEOTIDE SEQUENCE</scope>
    <source>
        <strain evidence="9">T6085</strain>
    </source>
</reference>
<keyword evidence="3 6" id="KW-1133">Transmembrane helix</keyword>
<reference evidence="8 11" key="2">
    <citation type="submission" date="2017-02" db="EMBL/GenBank/DDBJ databases">
        <title>Genomes of Trichoderma spp. with biocontrol activity.</title>
        <authorList>
            <person name="Gardiner D."/>
            <person name="Kazan K."/>
            <person name="Vos C."/>
            <person name="Harvey P."/>
        </authorList>
    </citation>
    <scope>NUCLEOTIDE SEQUENCE [LARGE SCALE GENOMIC DNA]</scope>
    <source>
        <strain evidence="8 11">A5MH</strain>
    </source>
</reference>
<feature type="compositionally biased region" description="Polar residues" evidence="5">
    <location>
        <begin position="425"/>
        <end position="435"/>
    </location>
</feature>
<dbReference type="Gene3D" id="1.20.1070.10">
    <property type="entry name" value="Rhodopsin 7-helix transmembrane proteins"/>
    <property type="match status" value="1"/>
</dbReference>
<name>A0A0W7VNT2_9HYPO</name>
<feature type="transmembrane region" description="Helical" evidence="6">
    <location>
        <begin position="309"/>
        <end position="328"/>
    </location>
</feature>
<feature type="region of interest" description="Disordered" evidence="5">
    <location>
        <begin position="396"/>
        <end position="455"/>
    </location>
</feature>
<dbReference type="STRING" id="398673.A0A0W7VNT2"/>
<evidence type="ECO:0000256" key="4">
    <source>
        <dbReference type="ARBA" id="ARBA00023136"/>
    </source>
</evidence>
<dbReference type="GeneID" id="29985781"/>
<dbReference type="PROSITE" id="PS50261">
    <property type="entry name" value="G_PROTEIN_RECEP_F2_4"/>
    <property type="match status" value="1"/>
</dbReference>
<dbReference type="InterPro" id="IPR017981">
    <property type="entry name" value="GPCR_2-like_7TM"/>
</dbReference>
<feature type="region of interest" description="Disordered" evidence="5">
    <location>
        <begin position="229"/>
        <end position="257"/>
    </location>
</feature>
<sequence>MSDGLTQHQLNLISDIERVCSVISLLGCIFVVFTFCCSSSFHKPINRLVFYASFGNMLTNVGTLMSRSYLSSPNSPGCQFQGFLIQMFMPADAYWTLAMAFNVYLTFYHKYDARKLRRMEIPYLLCCYGIPFIPAITYIFLKNKDGYRAYGNATIWCWITTEWDIFRIATFYGPVWVVIFATFFIYIRAGRTIYEKHKQLNDFHSSEGLSSIDVITTLRTTEVTVTTSEAMPNSGNLTANGPSGHRPSLTEPDSGNPNYSVHISADKAAADDKIQPVPAPEIEAAKRSRLRANRPPNARRRNYEINNAAWAYAKCSLLFFTALLITWIPSSANRVYSVVKSQEINAPLEIMSAFVLPLQGFWNALIYTVTSWGACKSFLEDMRSGKRPEVMELVGGMGAQDENSRHSRRVSQFRPARANKGLDSESMTELANTRTHSADAHSAETSSQYGRSSTG</sequence>
<feature type="transmembrane region" description="Helical" evidence="6">
    <location>
        <begin position="121"/>
        <end position="141"/>
    </location>
</feature>
<dbReference type="Proteomes" id="UP000054821">
    <property type="component" value="Unassembled WGS sequence"/>
</dbReference>
<dbReference type="GO" id="GO:0007189">
    <property type="term" value="P:adenylate cyclase-activating G protein-coupled receptor signaling pathway"/>
    <property type="evidence" value="ECO:0007669"/>
    <property type="project" value="TreeGrafter"/>
</dbReference>
<feature type="transmembrane region" description="Helical" evidence="6">
    <location>
        <begin position="93"/>
        <end position="109"/>
    </location>
</feature>
<evidence type="ECO:0000256" key="6">
    <source>
        <dbReference type="SAM" id="Phobius"/>
    </source>
</evidence>
<proteinExistence type="predicted"/>
<evidence type="ECO:0000313" key="9">
    <source>
        <dbReference type="EMBL" id="PON23192.1"/>
    </source>
</evidence>